<dbReference type="Proteomes" id="UP001497516">
    <property type="component" value="Chromosome 6"/>
</dbReference>
<dbReference type="Pfam" id="PF04622">
    <property type="entry name" value="ERG2_Sigma1R"/>
    <property type="match status" value="1"/>
</dbReference>
<comment type="similarity">
    <text evidence="2">Belongs to the ERG2 family.</text>
</comment>
<protein>
    <submittedName>
        <fullName evidence="8">Uncharacterized protein</fullName>
    </submittedName>
</protein>
<keyword evidence="6" id="KW-0472">Membrane</keyword>
<dbReference type="EMBL" id="OZ034819">
    <property type="protein sequence ID" value="CAL1396716.1"/>
    <property type="molecule type" value="Genomic_DNA"/>
</dbReference>
<evidence type="ECO:0000256" key="3">
    <source>
        <dbReference type="ARBA" id="ARBA00022692"/>
    </source>
</evidence>
<comment type="subcellular location">
    <subcellularLocation>
        <location evidence="1">Endoplasmic reticulum membrane</location>
    </subcellularLocation>
</comment>
<dbReference type="InterPro" id="IPR006716">
    <property type="entry name" value="ERG2_sigma1_rcpt-like"/>
</dbReference>
<evidence type="ECO:0000313" key="9">
    <source>
        <dbReference type="Proteomes" id="UP001497516"/>
    </source>
</evidence>
<accession>A0AAV2FEK1</accession>
<evidence type="ECO:0000256" key="2">
    <source>
        <dbReference type="ARBA" id="ARBA00007141"/>
    </source>
</evidence>
<reference evidence="8 9" key="1">
    <citation type="submission" date="2024-04" db="EMBL/GenBank/DDBJ databases">
        <authorList>
            <person name="Fracassetti M."/>
        </authorList>
    </citation>
    <scope>NUCLEOTIDE SEQUENCE [LARGE SCALE GENOMIC DNA]</scope>
</reference>
<keyword evidence="3" id="KW-0812">Transmembrane</keyword>
<gene>
    <name evidence="8" type="ORF">LTRI10_LOCUS37067</name>
</gene>
<name>A0AAV2FEK1_9ROSI</name>
<keyword evidence="5" id="KW-1133">Transmembrane helix</keyword>
<keyword evidence="9" id="KW-1185">Reference proteome</keyword>
<evidence type="ECO:0000256" key="4">
    <source>
        <dbReference type="ARBA" id="ARBA00022824"/>
    </source>
</evidence>
<organism evidence="8 9">
    <name type="scientific">Linum trigynum</name>
    <dbReference type="NCBI Taxonomy" id="586398"/>
    <lineage>
        <taxon>Eukaryota</taxon>
        <taxon>Viridiplantae</taxon>
        <taxon>Streptophyta</taxon>
        <taxon>Embryophyta</taxon>
        <taxon>Tracheophyta</taxon>
        <taxon>Spermatophyta</taxon>
        <taxon>Magnoliopsida</taxon>
        <taxon>eudicotyledons</taxon>
        <taxon>Gunneridae</taxon>
        <taxon>Pentapetalae</taxon>
        <taxon>rosids</taxon>
        <taxon>fabids</taxon>
        <taxon>Malpighiales</taxon>
        <taxon>Linaceae</taxon>
        <taxon>Linum</taxon>
    </lineage>
</organism>
<evidence type="ECO:0000313" key="8">
    <source>
        <dbReference type="EMBL" id="CAL1396716.1"/>
    </source>
</evidence>
<feature type="compositionally biased region" description="Low complexity" evidence="7">
    <location>
        <begin position="1"/>
        <end position="17"/>
    </location>
</feature>
<sequence length="384" mass="42032">MKPAESSSSVRSNSTTTMVAAGTEEARPADGSCYYPGCKKDANCECEICLASINATLDLMPYSTQKKSSRDKISSSRPNLGRRTPLSFDPSVVSTPRSSYRAVITSPALKSTARASISNRQKIEEDKEKGQKKDCGSSSLSPSAAAGVLLKLGFVLILILASETVFSMWVRSAMKPVFTADSVRAAGERSRVVKGDLSGRLMYVQNQLRNFAPGVRVSNCSFRDSAWKINHENGLLLSSQCMLFKSGTEEVKIWGWPFQTAGLIKTGFSSRSFTVLSGRVTEWADGKIGYVIRRGNTSWVQKEWSGSAVQLDPNTWVLEYGRSWIAADDKPRGVLSSLVAELVKIRVSSLLRTMNRVLCSVSIFEETYSSVFNGNGQMKKSFPT</sequence>
<evidence type="ECO:0000256" key="6">
    <source>
        <dbReference type="ARBA" id="ARBA00023136"/>
    </source>
</evidence>
<feature type="region of interest" description="Disordered" evidence="7">
    <location>
        <begin position="64"/>
        <end position="94"/>
    </location>
</feature>
<evidence type="ECO:0000256" key="7">
    <source>
        <dbReference type="SAM" id="MobiDB-lite"/>
    </source>
</evidence>
<feature type="region of interest" description="Disordered" evidence="7">
    <location>
        <begin position="1"/>
        <end position="27"/>
    </location>
</feature>
<evidence type="ECO:0000256" key="1">
    <source>
        <dbReference type="ARBA" id="ARBA00004586"/>
    </source>
</evidence>
<proteinExistence type="inferred from homology"/>
<keyword evidence="4" id="KW-0256">Endoplasmic reticulum</keyword>
<evidence type="ECO:0000256" key="5">
    <source>
        <dbReference type="ARBA" id="ARBA00022989"/>
    </source>
</evidence>
<dbReference type="PANTHER" id="PTHR10868:SF1">
    <property type="entry name" value="SIGMA NON-OPIOID INTRACELLULAR RECEPTOR 1"/>
    <property type="match status" value="1"/>
</dbReference>
<dbReference type="GO" id="GO:0005789">
    <property type="term" value="C:endoplasmic reticulum membrane"/>
    <property type="evidence" value="ECO:0007669"/>
    <property type="project" value="UniProtKB-SubCell"/>
</dbReference>
<feature type="region of interest" description="Disordered" evidence="7">
    <location>
        <begin position="115"/>
        <end position="139"/>
    </location>
</feature>
<feature type="compositionally biased region" description="Basic and acidic residues" evidence="7">
    <location>
        <begin position="121"/>
        <end position="135"/>
    </location>
</feature>
<dbReference type="AlphaFoldDB" id="A0AAV2FEK1"/>
<dbReference type="PANTHER" id="PTHR10868">
    <property type="entry name" value="SIGMA 1-TYPE OPIOID RECEPTOR-RELATED"/>
    <property type="match status" value="1"/>
</dbReference>